<dbReference type="EMBL" id="LAZR01000119">
    <property type="protein sequence ID" value="KKN89415.1"/>
    <property type="molecule type" value="Genomic_DNA"/>
</dbReference>
<reference evidence="3" key="1">
    <citation type="journal article" date="2015" name="Nature">
        <title>Complex archaea that bridge the gap between prokaryotes and eukaryotes.</title>
        <authorList>
            <person name="Spang A."/>
            <person name="Saw J.H."/>
            <person name="Jorgensen S.L."/>
            <person name="Zaremba-Niedzwiedzka K."/>
            <person name="Martijn J."/>
            <person name="Lind A.E."/>
            <person name="van Eijk R."/>
            <person name="Schleper C."/>
            <person name="Guy L."/>
            <person name="Ettema T.J."/>
        </authorList>
    </citation>
    <scope>NUCLEOTIDE SEQUENCE</scope>
</reference>
<evidence type="ECO:0000313" key="3">
    <source>
        <dbReference type="EMBL" id="KKN89415.1"/>
    </source>
</evidence>
<evidence type="ECO:0000256" key="2">
    <source>
        <dbReference type="SAM" id="Phobius"/>
    </source>
</evidence>
<keyword evidence="2" id="KW-0472">Membrane</keyword>
<dbReference type="InterPro" id="IPR050445">
    <property type="entry name" value="Bact_polysacc_biosynth/exp"/>
</dbReference>
<gene>
    <name evidence="3" type="ORF">LCGC14_0239220</name>
</gene>
<feature type="coiled-coil region" evidence="1">
    <location>
        <begin position="336"/>
        <end position="401"/>
    </location>
</feature>
<comment type="caution">
    <text evidence="3">The sequence shown here is derived from an EMBL/GenBank/DDBJ whole genome shotgun (WGS) entry which is preliminary data.</text>
</comment>
<evidence type="ECO:0008006" key="4">
    <source>
        <dbReference type="Google" id="ProtNLM"/>
    </source>
</evidence>
<keyword evidence="2" id="KW-1133">Transmembrane helix</keyword>
<dbReference type="AlphaFoldDB" id="A0A0F9U867"/>
<keyword evidence="2" id="KW-0812">Transmembrane</keyword>
<feature type="transmembrane region" description="Helical" evidence="2">
    <location>
        <begin position="440"/>
        <end position="460"/>
    </location>
</feature>
<sequence length="556" mass="62980">MSEKNNTATFRDKMRVLFRWRSLFFFSAAFLAAALLLLAHVVPPQYKAATKFENRISVVLPERGLEGVTSSESLEETRQTLRQRLTGRKATRAVAEELGLFEGLPTDDKGAADAKMGKQQIVAGIQGRLDVLWDAQSREVDLVSLTYTSSDAELAFKVPNALVKYYMTTTSADTIERLEQSYAFLVEQSDKFRDRVGDLTKRKIDLETEYVGLMEETQLDIVRREQQAKADLDAIRRLRNIAQQKYNRLMAMKEELEQTDRPLQIIKGPNPELERLGAELREYKIELDLAMTLQHMTREHPAIKTLLVRIAIMEERIRNTPPEIILQTMYGTVTGAESYAAQVAAAQSEVEILSAEYDRVESQIKGYQNMMQGYKPARQEYAKLLAEMADMESKAVLWEQRRREVGMALAAEQADLRTKFETMELADKPFRPSFPAVNHVLAVTLLGSIAFGSLAVFFWNAKDRTIATAEQAAKAFAVPVVGTISQIVTRKMRHARAVWRWLVVPLVVAVVLAVLAALAASVIVKLQHPDRYQQWQSKWLKYGQTQAVVHLGRTVR</sequence>
<keyword evidence="1" id="KW-0175">Coiled coil</keyword>
<name>A0A0F9U867_9ZZZZ</name>
<evidence type="ECO:0000256" key="1">
    <source>
        <dbReference type="SAM" id="Coils"/>
    </source>
</evidence>
<proteinExistence type="predicted"/>
<dbReference type="PANTHER" id="PTHR32309">
    <property type="entry name" value="TYROSINE-PROTEIN KINASE"/>
    <property type="match status" value="1"/>
</dbReference>
<accession>A0A0F9U867</accession>
<organism evidence="3">
    <name type="scientific">marine sediment metagenome</name>
    <dbReference type="NCBI Taxonomy" id="412755"/>
    <lineage>
        <taxon>unclassified sequences</taxon>
        <taxon>metagenomes</taxon>
        <taxon>ecological metagenomes</taxon>
    </lineage>
</organism>
<feature type="coiled-coil region" evidence="1">
    <location>
        <begin position="235"/>
        <end position="293"/>
    </location>
</feature>
<feature type="transmembrane region" description="Helical" evidence="2">
    <location>
        <begin position="501"/>
        <end position="524"/>
    </location>
</feature>
<protein>
    <recommendedName>
        <fullName evidence="4">Polysaccharide chain length determinant N-terminal domain-containing protein</fullName>
    </recommendedName>
</protein>
<dbReference type="PANTHER" id="PTHR32309:SF31">
    <property type="entry name" value="CAPSULAR EXOPOLYSACCHARIDE FAMILY"/>
    <property type="match status" value="1"/>
</dbReference>